<evidence type="ECO:0000256" key="6">
    <source>
        <dbReference type="RuleBase" id="RU004208"/>
    </source>
</evidence>
<comment type="caution">
    <text evidence="9">The sequence shown here is derived from an EMBL/GenBank/DDBJ whole genome shotgun (WGS) entry which is preliminary data.</text>
</comment>
<keyword evidence="10" id="KW-1185">Reference proteome</keyword>
<dbReference type="OMA" id="QLAKFTI"/>
<protein>
    <recommendedName>
        <fullName evidence="8">Thioredoxin domain-containing protein</fullName>
    </recommendedName>
</protein>
<dbReference type="SUPFAM" id="SSF52833">
    <property type="entry name" value="Thioredoxin-like"/>
    <property type="match status" value="2"/>
</dbReference>
<dbReference type="PANTHER" id="PTHR45815:SF3">
    <property type="entry name" value="PROTEIN DISULFIDE-ISOMERASE A6"/>
    <property type="match status" value="1"/>
</dbReference>
<comment type="function">
    <text evidence="1">Participates in various redox reactions through the reversible oxidation of its active center dithiol to a disulfide and catalyzes dithiol-disulfide exchange reactions.</text>
</comment>
<dbReference type="InterPro" id="IPR005788">
    <property type="entry name" value="PDI_thioredoxin-like_dom"/>
</dbReference>
<dbReference type="EMBL" id="VRMN01000001">
    <property type="protein sequence ID" value="KAA8498823.1"/>
    <property type="molecule type" value="Genomic_DNA"/>
</dbReference>
<dbReference type="PRINTS" id="PR00421">
    <property type="entry name" value="THIOREDOXIN"/>
</dbReference>
<dbReference type="OrthoDB" id="74910at2759"/>
<dbReference type="PROSITE" id="PS00194">
    <property type="entry name" value="THIOREDOXIN_1"/>
    <property type="match status" value="1"/>
</dbReference>
<dbReference type="GO" id="GO:0034976">
    <property type="term" value="P:response to endoplasmic reticulum stress"/>
    <property type="evidence" value="ECO:0007669"/>
    <property type="project" value="TreeGrafter"/>
</dbReference>
<dbReference type="InterPro" id="IPR036249">
    <property type="entry name" value="Thioredoxin-like_sf"/>
</dbReference>
<evidence type="ECO:0000313" key="10">
    <source>
        <dbReference type="Proteomes" id="UP000324585"/>
    </source>
</evidence>
<keyword evidence="5" id="KW-0256">Endoplasmic reticulum</keyword>
<organism evidence="9 10">
    <name type="scientific">Porphyridium purpureum</name>
    <name type="common">Red alga</name>
    <name type="synonym">Porphyridium cruentum</name>
    <dbReference type="NCBI Taxonomy" id="35688"/>
    <lineage>
        <taxon>Eukaryota</taxon>
        <taxon>Rhodophyta</taxon>
        <taxon>Bangiophyceae</taxon>
        <taxon>Porphyridiales</taxon>
        <taxon>Porphyridiaceae</taxon>
        <taxon>Porphyridium</taxon>
    </lineage>
</organism>
<dbReference type="InterPro" id="IPR013766">
    <property type="entry name" value="Thioredoxin_domain"/>
</dbReference>
<dbReference type="Pfam" id="PF00085">
    <property type="entry name" value="Thioredoxin"/>
    <property type="match status" value="1"/>
</dbReference>
<dbReference type="GO" id="GO:0015035">
    <property type="term" value="F:protein-disulfide reductase activity"/>
    <property type="evidence" value="ECO:0007669"/>
    <property type="project" value="TreeGrafter"/>
</dbReference>
<reference evidence="10" key="1">
    <citation type="journal article" date="2019" name="Nat. Commun.">
        <title>Expansion of phycobilisome linker gene families in mesophilic red algae.</title>
        <authorList>
            <person name="Lee J."/>
            <person name="Kim D."/>
            <person name="Bhattacharya D."/>
            <person name="Yoon H.S."/>
        </authorList>
    </citation>
    <scope>NUCLEOTIDE SEQUENCE [LARGE SCALE GENOMIC DNA]</scope>
    <source>
        <strain evidence="10">CCMP 1328</strain>
    </source>
</reference>
<evidence type="ECO:0000256" key="3">
    <source>
        <dbReference type="ARBA" id="ARBA00022729"/>
    </source>
</evidence>
<evidence type="ECO:0000256" key="5">
    <source>
        <dbReference type="ARBA" id="ARBA00022824"/>
    </source>
</evidence>
<evidence type="ECO:0000313" key="9">
    <source>
        <dbReference type="EMBL" id="KAA8498823.1"/>
    </source>
</evidence>
<dbReference type="Proteomes" id="UP000324585">
    <property type="component" value="Unassembled WGS sequence"/>
</dbReference>
<dbReference type="PANTHER" id="PTHR45815">
    <property type="entry name" value="PROTEIN DISULFIDE-ISOMERASE A6"/>
    <property type="match status" value="1"/>
</dbReference>
<dbReference type="NCBIfam" id="TIGR01126">
    <property type="entry name" value="pdi_dom"/>
    <property type="match status" value="1"/>
</dbReference>
<dbReference type="InterPro" id="IPR017937">
    <property type="entry name" value="Thioredoxin_CS"/>
</dbReference>
<evidence type="ECO:0000256" key="1">
    <source>
        <dbReference type="ARBA" id="ARBA00003318"/>
    </source>
</evidence>
<keyword evidence="4" id="KW-0677">Repeat</keyword>
<dbReference type="Gene3D" id="3.40.30.10">
    <property type="entry name" value="Glutaredoxin"/>
    <property type="match status" value="2"/>
</dbReference>
<dbReference type="GO" id="GO:0005788">
    <property type="term" value="C:endoplasmic reticulum lumen"/>
    <property type="evidence" value="ECO:0007669"/>
    <property type="project" value="TreeGrafter"/>
</dbReference>
<feature type="domain" description="Thioredoxin" evidence="8">
    <location>
        <begin position="19"/>
        <end position="149"/>
    </location>
</feature>
<feature type="region of interest" description="Disordered" evidence="7">
    <location>
        <begin position="261"/>
        <end position="304"/>
    </location>
</feature>
<accession>A0A5J4Z7K9</accession>
<sequence>MWSQVRRKSAMRVTLLAVACVATSLAIASVSALYDFKKSKVVELTPKNFKKLVVNSNETWMVEFYAPWCGHCKALTPHYNKAASSLDGIAKLGAVDADQYKELGSKYGVRGYPTIKIFKGIGTKARRPSDYSGERSAKAITDYVKGILPSFVAVLKTDGVDSFFRDEAHLPHVILFTQKKQTSAQMKALSAKLLGQVSIGEVRGTVKGGKEVAAKYQVEKFPTLLVFEPGSSEVAVRHDEDLDSKKLASILLEFGGAEAPEVADEVADEKETRKESPSASPKKEKEPKPAAEKTFSQPEAHDTSFHVVADGPTFERECSKRSDGLMCVLFMGSHTSVASDEMMEVLTRFKFDRFAFAHIDTQSTLGKGAEYASTLGVPKGHSGVAIIRPNKQRFAVLDKDTTLSPAALQSFLDRAVGGDLQYRKLPTFPEWPAAEQGCGDSNDSKGDDDGHCEL</sequence>
<comment type="similarity">
    <text evidence="2 6">Belongs to the protein disulfide isomerase family.</text>
</comment>
<proteinExistence type="inferred from homology"/>
<gene>
    <name evidence="9" type="ORF">FVE85_6408</name>
</gene>
<keyword evidence="3" id="KW-0732">Signal</keyword>
<feature type="compositionally biased region" description="Basic and acidic residues" evidence="7">
    <location>
        <begin position="269"/>
        <end position="291"/>
    </location>
</feature>
<evidence type="ECO:0000256" key="4">
    <source>
        <dbReference type="ARBA" id="ARBA00022737"/>
    </source>
</evidence>
<dbReference type="AlphaFoldDB" id="A0A5J4Z7K9"/>
<evidence type="ECO:0000256" key="2">
    <source>
        <dbReference type="ARBA" id="ARBA00006347"/>
    </source>
</evidence>
<dbReference type="CDD" id="cd03001">
    <property type="entry name" value="PDI_a_P5"/>
    <property type="match status" value="1"/>
</dbReference>
<name>A0A5J4Z7K9_PORPP</name>
<evidence type="ECO:0000259" key="8">
    <source>
        <dbReference type="PROSITE" id="PS51352"/>
    </source>
</evidence>
<feature type="region of interest" description="Disordered" evidence="7">
    <location>
        <begin position="431"/>
        <end position="454"/>
    </location>
</feature>
<dbReference type="GO" id="GO:0003756">
    <property type="term" value="F:protein disulfide isomerase activity"/>
    <property type="evidence" value="ECO:0007669"/>
    <property type="project" value="InterPro"/>
</dbReference>
<dbReference type="PROSITE" id="PS51352">
    <property type="entry name" value="THIOREDOXIN_2"/>
    <property type="match status" value="1"/>
</dbReference>
<evidence type="ECO:0000256" key="7">
    <source>
        <dbReference type="SAM" id="MobiDB-lite"/>
    </source>
</evidence>
<feature type="compositionally biased region" description="Basic and acidic residues" evidence="7">
    <location>
        <begin position="442"/>
        <end position="454"/>
    </location>
</feature>